<evidence type="ECO:0000259" key="7">
    <source>
        <dbReference type="PROSITE" id="PS50262"/>
    </source>
</evidence>
<dbReference type="InterPro" id="IPR017452">
    <property type="entry name" value="GPCR_Rhodpsn_7TM"/>
</dbReference>
<feature type="transmembrane region" description="Helical" evidence="6">
    <location>
        <begin position="6"/>
        <end position="25"/>
    </location>
</feature>
<feature type="compositionally biased region" description="Polar residues" evidence="5">
    <location>
        <begin position="236"/>
        <end position="248"/>
    </location>
</feature>
<dbReference type="GO" id="GO:0005886">
    <property type="term" value="C:plasma membrane"/>
    <property type="evidence" value="ECO:0007669"/>
    <property type="project" value="TreeGrafter"/>
</dbReference>
<dbReference type="EMBL" id="BLLK01000045">
    <property type="protein sequence ID" value="GFH52378.1"/>
    <property type="molecule type" value="Genomic_DNA"/>
</dbReference>
<feature type="transmembrane region" description="Helical" evidence="6">
    <location>
        <begin position="198"/>
        <end position="220"/>
    </location>
</feature>
<feature type="transmembrane region" description="Helical" evidence="6">
    <location>
        <begin position="46"/>
        <end position="69"/>
    </location>
</feature>
<dbReference type="PANTHER" id="PTHR23112:SF0">
    <property type="entry name" value="TRANSMEMBRANE PROTEIN 116"/>
    <property type="match status" value="1"/>
</dbReference>
<feature type="transmembrane region" description="Helical" evidence="6">
    <location>
        <begin position="130"/>
        <end position="148"/>
    </location>
</feature>
<evidence type="ECO:0000256" key="3">
    <source>
        <dbReference type="ARBA" id="ARBA00022989"/>
    </source>
</evidence>
<name>A0AAD3CUU6_9STRA</name>
<dbReference type="AlphaFoldDB" id="A0AAD3CUU6"/>
<comment type="subcellular location">
    <subcellularLocation>
        <location evidence="1">Membrane</location>
        <topology evidence="1">Multi-pass membrane protein</topology>
    </subcellularLocation>
</comment>
<evidence type="ECO:0000256" key="5">
    <source>
        <dbReference type="SAM" id="MobiDB-lite"/>
    </source>
</evidence>
<comment type="caution">
    <text evidence="8">The sequence shown here is derived from an EMBL/GenBank/DDBJ whole genome shotgun (WGS) entry which is preliminary data.</text>
</comment>
<reference evidence="8 9" key="1">
    <citation type="journal article" date="2021" name="Sci. Rep.">
        <title>The genome of the diatom Chaetoceros tenuissimus carries an ancient integrated fragment of an extant virus.</title>
        <authorList>
            <person name="Hongo Y."/>
            <person name="Kimura K."/>
            <person name="Takaki Y."/>
            <person name="Yoshida Y."/>
            <person name="Baba S."/>
            <person name="Kobayashi G."/>
            <person name="Nagasaki K."/>
            <person name="Hano T."/>
            <person name="Tomaru Y."/>
        </authorList>
    </citation>
    <scope>NUCLEOTIDE SEQUENCE [LARGE SCALE GENOMIC DNA]</scope>
    <source>
        <strain evidence="8 9">NIES-3715</strain>
    </source>
</reference>
<evidence type="ECO:0000256" key="2">
    <source>
        <dbReference type="ARBA" id="ARBA00022692"/>
    </source>
</evidence>
<keyword evidence="2 6" id="KW-0812">Transmembrane</keyword>
<gene>
    <name evidence="8" type="ORF">CTEN210_08854</name>
</gene>
<feature type="region of interest" description="Disordered" evidence="5">
    <location>
        <begin position="232"/>
        <end position="298"/>
    </location>
</feature>
<keyword evidence="9" id="KW-1185">Reference proteome</keyword>
<dbReference type="PANTHER" id="PTHR23112">
    <property type="entry name" value="G PROTEIN-COUPLED RECEPTOR 157-RELATED"/>
    <property type="match status" value="1"/>
</dbReference>
<protein>
    <recommendedName>
        <fullName evidence="7">G-protein coupled receptors family 1 profile domain-containing protein</fullName>
    </recommendedName>
</protein>
<evidence type="ECO:0000256" key="4">
    <source>
        <dbReference type="ARBA" id="ARBA00023136"/>
    </source>
</evidence>
<feature type="compositionally biased region" description="Polar residues" evidence="5">
    <location>
        <begin position="269"/>
        <end position="293"/>
    </location>
</feature>
<dbReference type="PROSITE" id="PS50262">
    <property type="entry name" value="G_PROTEIN_RECEP_F1_2"/>
    <property type="match status" value="1"/>
</dbReference>
<proteinExistence type="predicted"/>
<dbReference type="SUPFAM" id="SSF81321">
    <property type="entry name" value="Family A G protein-coupled receptor-like"/>
    <property type="match status" value="1"/>
</dbReference>
<feature type="transmembrane region" description="Helical" evidence="6">
    <location>
        <begin position="89"/>
        <end position="110"/>
    </location>
</feature>
<accession>A0AAD3CUU6</accession>
<feature type="compositionally biased region" description="Basic and acidic residues" evidence="5">
    <location>
        <begin position="249"/>
        <end position="258"/>
    </location>
</feature>
<dbReference type="Gene3D" id="1.20.1070.10">
    <property type="entry name" value="Rhodopsin 7-helix transmembrane proteins"/>
    <property type="match status" value="1"/>
</dbReference>
<feature type="domain" description="G-protein coupled receptors family 1 profile" evidence="7">
    <location>
        <begin position="25"/>
        <end position="365"/>
    </location>
</feature>
<evidence type="ECO:0000256" key="1">
    <source>
        <dbReference type="ARBA" id="ARBA00004141"/>
    </source>
</evidence>
<evidence type="ECO:0000313" key="8">
    <source>
        <dbReference type="EMBL" id="GFH52378.1"/>
    </source>
</evidence>
<feature type="transmembrane region" description="Helical" evidence="6">
    <location>
        <begin position="315"/>
        <end position="338"/>
    </location>
</feature>
<dbReference type="Proteomes" id="UP001054902">
    <property type="component" value="Unassembled WGS sequence"/>
</dbReference>
<keyword evidence="4 6" id="KW-0472">Membrane</keyword>
<sequence length="509" mass="56425">MAAPKIWQTSAALQISSGSVSFLSSSTLAYMIKTKKNGLHTPYRRLIFAVSAADILQSICFTLGPFLNVSTVPQAFWAVGNTSTCRLDGFLLGLGSTAAPLYTCSLCIYYYCKLQKKMTNEKIAYKVERWLHFVILTFVVATNTYALASNMFNSSTTGTFCKYAVTPSGCRQRPDIFGECNASPDPKSVTIFNVMNLVVLPIVSLFGTLVLFAILIYQIVVKEKIFSSKPPKQCENKITASSPEPQVQSEERTVKQEEEFSSESRISSPNQAKNTSHTTKQSSSFLRNRQASRNDNADDTNTIANAYRQEMMAQLLLYSLAFVLTYLIYVIGIVLLFTGKPVSTAHYIIAQTLYPLQGLFNIAIYIRPAARVTRIRRPGTSWLKAYFLVIKNGGEALQERTPLVMNFKPPSSVKFGVENNNRLGMEIESCDDVSKECKYVDSSFQLSRDNAAFNSSEEFFYVKGGEGESAQVDIEDAIAGIHHNDLDAIVEDSVDGFSSLHSQTSSTQM</sequence>
<organism evidence="8 9">
    <name type="scientific">Chaetoceros tenuissimus</name>
    <dbReference type="NCBI Taxonomy" id="426638"/>
    <lineage>
        <taxon>Eukaryota</taxon>
        <taxon>Sar</taxon>
        <taxon>Stramenopiles</taxon>
        <taxon>Ochrophyta</taxon>
        <taxon>Bacillariophyta</taxon>
        <taxon>Coscinodiscophyceae</taxon>
        <taxon>Chaetocerotophycidae</taxon>
        <taxon>Chaetocerotales</taxon>
        <taxon>Chaetocerotaceae</taxon>
        <taxon>Chaetoceros</taxon>
    </lineage>
</organism>
<evidence type="ECO:0000256" key="6">
    <source>
        <dbReference type="SAM" id="Phobius"/>
    </source>
</evidence>
<dbReference type="GO" id="GO:0004930">
    <property type="term" value="F:G protein-coupled receptor activity"/>
    <property type="evidence" value="ECO:0007669"/>
    <property type="project" value="TreeGrafter"/>
</dbReference>
<evidence type="ECO:0000313" key="9">
    <source>
        <dbReference type="Proteomes" id="UP001054902"/>
    </source>
</evidence>
<dbReference type="GO" id="GO:0007189">
    <property type="term" value="P:adenylate cyclase-activating G protein-coupled receptor signaling pathway"/>
    <property type="evidence" value="ECO:0007669"/>
    <property type="project" value="TreeGrafter"/>
</dbReference>
<feature type="transmembrane region" description="Helical" evidence="6">
    <location>
        <begin position="344"/>
        <end position="366"/>
    </location>
</feature>
<keyword evidence="3 6" id="KW-1133">Transmembrane helix</keyword>